<dbReference type="RefSeq" id="WP_149734828.1">
    <property type="nucleotide sequence ID" value="NZ_FQZD01000014.1"/>
</dbReference>
<dbReference type="GO" id="GO:0005886">
    <property type="term" value="C:plasma membrane"/>
    <property type="evidence" value="ECO:0007669"/>
    <property type="project" value="UniProtKB-SubCell"/>
</dbReference>
<keyword evidence="7 8" id="KW-0472">Membrane</keyword>
<feature type="transmembrane region" description="Helical" evidence="8">
    <location>
        <begin position="258"/>
        <end position="277"/>
    </location>
</feature>
<keyword evidence="6 8" id="KW-1133">Transmembrane helix</keyword>
<organism evidence="9 10">
    <name type="scientific">Propionispora hippei DSM 15287</name>
    <dbReference type="NCBI Taxonomy" id="1123003"/>
    <lineage>
        <taxon>Bacteria</taxon>
        <taxon>Bacillati</taxon>
        <taxon>Bacillota</taxon>
        <taxon>Negativicutes</taxon>
        <taxon>Selenomonadales</taxon>
        <taxon>Sporomusaceae</taxon>
        <taxon>Propionispora</taxon>
    </lineage>
</organism>
<comment type="subcellular location">
    <subcellularLocation>
        <location evidence="1 8">Cell membrane</location>
        <topology evidence="1 8">Multi-pass membrane protein</topology>
    </subcellularLocation>
</comment>
<dbReference type="InterPro" id="IPR052017">
    <property type="entry name" value="TSUP"/>
</dbReference>
<keyword evidence="4 8" id="KW-1003">Cell membrane</keyword>
<evidence type="ECO:0000256" key="4">
    <source>
        <dbReference type="ARBA" id="ARBA00022475"/>
    </source>
</evidence>
<dbReference type="InterPro" id="IPR002781">
    <property type="entry name" value="TM_pro_TauE-like"/>
</dbReference>
<evidence type="ECO:0000256" key="3">
    <source>
        <dbReference type="ARBA" id="ARBA00022448"/>
    </source>
</evidence>
<comment type="similarity">
    <text evidence="2 8">Belongs to the 4-toluene sulfonate uptake permease (TSUP) (TC 2.A.102) family.</text>
</comment>
<evidence type="ECO:0000256" key="8">
    <source>
        <dbReference type="RuleBase" id="RU363041"/>
    </source>
</evidence>
<proteinExistence type="inferred from homology"/>
<dbReference type="Proteomes" id="UP000322917">
    <property type="component" value="Unassembled WGS sequence"/>
</dbReference>
<feature type="transmembrane region" description="Helical" evidence="8">
    <location>
        <begin position="6"/>
        <end position="37"/>
    </location>
</feature>
<evidence type="ECO:0000256" key="2">
    <source>
        <dbReference type="ARBA" id="ARBA00009142"/>
    </source>
</evidence>
<keyword evidence="10" id="KW-1185">Reference proteome</keyword>
<evidence type="ECO:0000313" key="9">
    <source>
        <dbReference type="EMBL" id="SHJ24855.1"/>
    </source>
</evidence>
<evidence type="ECO:0000256" key="6">
    <source>
        <dbReference type="ARBA" id="ARBA00022989"/>
    </source>
</evidence>
<dbReference type="Pfam" id="PF01925">
    <property type="entry name" value="TauE"/>
    <property type="match status" value="1"/>
</dbReference>
<feature type="transmembrane region" description="Helical" evidence="8">
    <location>
        <begin position="100"/>
        <end position="117"/>
    </location>
</feature>
<feature type="transmembrane region" description="Helical" evidence="8">
    <location>
        <begin position="198"/>
        <end position="218"/>
    </location>
</feature>
<feature type="transmembrane region" description="Helical" evidence="8">
    <location>
        <begin position="72"/>
        <end position="93"/>
    </location>
</feature>
<evidence type="ECO:0000256" key="1">
    <source>
        <dbReference type="ARBA" id="ARBA00004651"/>
    </source>
</evidence>
<feature type="transmembrane region" description="Helical" evidence="8">
    <location>
        <begin position="44"/>
        <end position="66"/>
    </location>
</feature>
<reference evidence="9 10" key="1">
    <citation type="submission" date="2016-11" db="EMBL/GenBank/DDBJ databases">
        <authorList>
            <person name="Varghese N."/>
            <person name="Submissions S."/>
        </authorList>
    </citation>
    <scope>NUCLEOTIDE SEQUENCE [LARGE SCALE GENOMIC DNA]</scope>
    <source>
        <strain evidence="9 10">DSM 15287</strain>
    </source>
</reference>
<dbReference type="EMBL" id="FQZD01000014">
    <property type="protein sequence ID" value="SHJ24855.1"/>
    <property type="molecule type" value="Genomic_DNA"/>
</dbReference>
<dbReference type="AlphaFoldDB" id="A0A1M6HRQ2"/>
<protein>
    <recommendedName>
        <fullName evidence="8">Probable membrane transporter protein</fullName>
    </recommendedName>
</protein>
<dbReference type="PANTHER" id="PTHR30269:SF23">
    <property type="entry name" value="MEMBRANE TRANSPORTER PROTEIN YDHB-RELATED"/>
    <property type="match status" value="1"/>
</dbReference>
<evidence type="ECO:0000256" key="7">
    <source>
        <dbReference type="ARBA" id="ARBA00023136"/>
    </source>
</evidence>
<dbReference type="OrthoDB" id="9777163at2"/>
<gene>
    <name evidence="9" type="ORF">SAMN02745170_02078</name>
</gene>
<keyword evidence="3" id="KW-0813">Transport</keyword>
<keyword evidence="5 8" id="KW-0812">Transmembrane</keyword>
<evidence type="ECO:0000313" key="10">
    <source>
        <dbReference type="Proteomes" id="UP000322917"/>
    </source>
</evidence>
<accession>A0A1M6HRQ2</accession>
<sequence length="279" mass="29209">MASMTLQILLFSIFAGMLGAVLGLGGGIIVTPVLTLLFGIDIQIAIGASLISVIATSSGAAIAYIRDKITNIRVGMFLEIATTVGAITGALIAGMIAPQLLYIIFGLLLLYSALAMLKKTKQELPENVPLSGAAKTLKLQGEYYDKALDKHVVYNVDNVPGAFGVMYLAGVISGLLGIGSGSFKVMAMDMFMKLPLKVSSATSNFMMGVTGAASAVIYLCRGDINPAVSAPVALGVLMGSTLGARVMQRLKSKTIRKLFIPVLIYIALQMMGQGLGVRI</sequence>
<dbReference type="PANTHER" id="PTHR30269">
    <property type="entry name" value="TRANSMEMBRANE PROTEIN YFCA"/>
    <property type="match status" value="1"/>
</dbReference>
<evidence type="ECO:0000256" key="5">
    <source>
        <dbReference type="ARBA" id="ARBA00022692"/>
    </source>
</evidence>
<feature type="transmembrane region" description="Helical" evidence="8">
    <location>
        <begin position="165"/>
        <end position="186"/>
    </location>
</feature>
<name>A0A1M6HRQ2_9FIRM</name>